<evidence type="ECO:0000256" key="9">
    <source>
        <dbReference type="PROSITE-ProRule" id="PRU00108"/>
    </source>
</evidence>
<dbReference type="InterPro" id="IPR025281">
    <property type="entry name" value="DUF4074"/>
</dbReference>
<dbReference type="RefSeq" id="XP_018105617.1">
    <property type="nucleotide sequence ID" value="XM_018250128.2"/>
</dbReference>
<dbReference type="SMART" id="SM00389">
    <property type="entry name" value="HOX"/>
    <property type="match status" value="1"/>
</dbReference>
<evidence type="ECO:0000313" key="12">
    <source>
        <dbReference type="Proteomes" id="UP000186698"/>
    </source>
</evidence>
<dbReference type="PROSITE" id="PS00032">
    <property type="entry name" value="ANTENNAPEDIA"/>
    <property type="match status" value="1"/>
</dbReference>
<protein>
    <submittedName>
        <fullName evidence="13">Homeobox protein Hox-D3-like</fullName>
    </submittedName>
</protein>
<keyword evidence="12" id="KW-1185">Reference proteome</keyword>
<dbReference type="Gene3D" id="1.10.10.60">
    <property type="entry name" value="Homeodomain-like"/>
    <property type="match status" value="1"/>
</dbReference>
<evidence type="ECO:0000256" key="3">
    <source>
        <dbReference type="ARBA" id="ARBA00022473"/>
    </source>
</evidence>
<sequence>MQKSLFYDNPVSFGGCGFQQGSIGMGYLGQQDFPSHNDYQPPFCLAPDSLANDSASHKGEHSIKAIDFHLSDVSEQAQQPQSPNSDSPLPKSASTQSCISNKPTGSLASSDVTSPDKKCKVPNNVPKQIFPWMKETRQSSKQKKKAPPPAEDAPSMDSSFLSSASKRARTAYTNSQLVELEKEFHFNRYLCRPRRLEMAKLLNLSERQIKIWFQNRRMKFKKDHKGKGGGGSPGSLSPSSSPSLLPYSSSGLPFDGDCAYEVPMATTGSYNKNPGNMYGLTAYSAPLFESPSTQKRYGLQALALEYEPHSMQGDNNYDTSGYLGNYMENGSESCSMFSLTQPSSESMDYTCAAQTPSKLHLGPCDPHPTYTDLHIHNVPQACSHEPPVLTHL</sequence>
<keyword evidence="7" id="KW-0804">Transcription</keyword>
<keyword evidence="5 9" id="KW-0238">DNA-binding</keyword>
<evidence type="ECO:0000256" key="10">
    <source>
        <dbReference type="RuleBase" id="RU000682"/>
    </source>
</evidence>
<keyword evidence="4" id="KW-0805">Transcription regulation</keyword>
<comment type="subcellular location">
    <subcellularLocation>
        <location evidence="1 9 10">Nucleus</location>
    </subcellularLocation>
</comment>
<name>A0A1L8HAB6_XENLA</name>
<comment type="similarity">
    <text evidence="2">Belongs to the Antp homeobox family.</text>
</comment>
<dbReference type="GO" id="GO:0006357">
    <property type="term" value="P:regulation of transcription by RNA polymerase II"/>
    <property type="evidence" value="ECO:0000318"/>
    <property type="project" value="GO_Central"/>
</dbReference>
<evidence type="ECO:0000256" key="6">
    <source>
        <dbReference type="ARBA" id="ARBA00023155"/>
    </source>
</evidence>
<organism evidence="12 13">
    <name type="scientific">Xenopus laevis</name>
    <name type="common">African clawed frog</name>
    <dbReference type="NCBI Taxonomy" id="8355"/>
    <lineage>
        <taxon>Eukaryota</taxon>
        <taxon>Metazoa</taxon>
        <taxon>Chordata</taxon>
        <taxon>Craniata</taxon>
        <taxon>Vertebrata</taxon>
        <taxon>Euteleostomi</taxon>
        <taxon>Amphibia</taxon>
        <taxon>Batrachia</taxon>
        <taxon>Anura</taxon>
        <taxon>Pipoidea</taxon>
        <taxon>Pipidae</taxon>
        <taxon>Xenopodinae</taxon>
        <taxon>Xenopus</taxon>
        <taxon>Xenopus</taxon>
    </lineage>
</organism>
<dbReference type="PANTHER" id="PTHR45664">
    <property type="entry name" value="PROTEIN ZERKNUELLT 1-RELATED"/>
    <property type="match status" value="1"/>
</dbReference>
<feature type="DNA-binding region" description="Homeobox" evidence="9">
    <location>
        <begin position="165"/>
        <end position="224"/>
    </location>
</feature>
<accession>A0A1L8HAB6</accession>
<dbReference type="InterPro" id="IPR001827">
    <property type="entry name" value="Homeobox_Antennapedia_CS"/>
</dbReference>
<keyword evidence="8 9" id="KW-0539">Nucleus</keyword>
<feature type="compositionally biased region" description="Low complexity" evidence="11">
    <location>
        <begin position="234"/>
        <end position="244"/>
    </location>
</feature>
<dbReference type="GeneID" id="108709891"/>
<evidence type="ECO:0000313" key="14">
    <source>
        <dbReference type="Xenbase" id="XB-GENE-17330027"/>
    </source>
</evidence>
<dbReference type="OrthoDB" id="6159439at2759"/>
<keyword evidence="6 9" id="KW-0371">Homeobox</keyword>
<feature type="region of interest" description="Disordered" evidence="11">
    <location>
        <begin position="72"/>
        <end position="162"/>
    </location>
</feature>
<dbReference type="InterPro" id="IPR017970">
    <property type="entry name" value="Homeobox_CS"/>
</dbReference>
<reference evidence="13" key="2">
    <citation type="submission" date="2025-08" db="UniProtKB">
        <authorList>
            <consortium name="RefSeq"/>
        </authorList>
    </citation>
    <scope>IDENTIFICATION</scope>
    <source>
        <strain evidence="13">J_2021</strain>
        <tissue evidence="13">Erythrocytes</tissue>
    </source>
</reference>
<dbReference type="AGR" id="Xenbase:XB-GENE-17330027"/>
<dbReference type="GO" id="GO:0005634">
    <property type="term" value="C:nucleus"/>
    <property type="evidence" value="ECO:0000318"/>
    <property type="project" value="GO_Central"/>
</dbReference>
<dbReference type="CDD" id="cd00086">
    <property type="entry name" value="homeodomain"/>
    <property type="match status" value="1"/>
</dbReference>
<dbReference type="PANTHER" id="PTHR45664:SF21">
    <property type="entry name" value="HOMEOBOX C3"/>
    <property type="match status" value="1"/>
</dbReference>
<dbReference type="STRING" id="8355.A0A1L8HAB6"/>
<dbReference type="Xenbase" id="XB-GENE-17330027">
    <property type="gene designation" value="hoxc3.S"/>
</dbReference>
<dbReference type="OMA" id="YMENGSE"/>
<dbReference type="GO" id="GO:0000978">
    <property type="term" value="F:RNA polymerase II cis-regulatory region sequence-specific DNA binding"/>
    <property type="evidence" value="ECO:0000318"/>
    <property type="project" value="GO_Central"/>
</dbReference>
<evidence type="ECO:0000256" key="5">
    <source>
        <dbReference type="ARBA" id="ARBA00023125"/>
    </source>
</evidence>
<dbReference type="AlphaFoldDB" id="A0A1L8HAB6"/>
<feature type="region of interest" description="Disordered" evidence="11">
    <location>
        <begin position="221"/>
        <end position="244"/>
    </location>
</feature>
<dbReference type="PROSITE" id="PS50071">
    <property type="entry name" value="HOMEOBOX_2"/>
    <property type="match status" value="1"/>
</dbReference>
<feature type="compositionally biased region" description="Polar residues" evidence="11">
    <location>
        <begin position="73"/>
        <end position="113"/>
    </location>
</feature>
<evidence type="ECO:0000256" key="7">
    <source>
        <dbReference type="ARBA" id="ARBA00023163"/>
    </source>
</evidence>
<dbReference type="PaxDb" id="8355-A0A1L8HAB6"/>
<evidence type="ECO:0000256" key="11">
    <source>
        <dbReference type="SAM" id="MobiDB-lite"/>
    </source>
</evidence>
<dbReference type="InterPro" id="IPR020479">
    <property type="entry name" value="HD_metazoa"/>
</dbReference>
<dbReference type="InterPro" id="IPR001356">
    <property type="entry name" value="HD"/>
</dbReference>
<dbReference type="GO" id="GO:0048704">
    <property type="term" value="P:embryonic skeletal system morphogenesis"/>
    <property type="evidence" value="ECO:0000318"/>
    <property type="project" value="GO_Central"/>
</dbReference>
<evidence type="ECO:0000256" key="2">
    <source>
        <dbReference type="ARBA" id="ARBA00009107"/>
    </source>
</evidence>
<dbReference type="GO" id="GO:0000981">
    <property type="term" value="F:DNA-binding transcription factor activity, RNA polymerase II-specific"/>
    <property type="evidence" value="ECO:0000318"/>
    <property type="project" value="GO_Central"/>
</dbReference>
<dbReference type="SUPFAM" id="SSF46689">
    <property type="entry name" value="Homeodomain-like"/>
    <property type="match status" value="1"/>
</dbReference>
<dbReference type="PRINTS" id="PR00024">
    <property type="entry name" value="HOMEOBOX"/>
</dbReference>
<keyword evidence="3" id="KW-0217">Developmental protein</keyword>
<gene>
    <name evidence="13 14" type="primary">hoxc3.S</name>
</gene>
<evidence type="ECO:0000313" key="13">
    <source>
        <dbReference type="RefSeq" id="XP_018105617.1"/>
    </source>
</evidence>
<dbReference type="Pfam" id="PF13293">
    <property type="entry name" value="DUF4074"/>
    <property type="match status" value="1"/>
</dbReference>
<evidence type="ECO:0000256" key="8">
    <source>
        <dbReference type="ARBA" id="ARBA00023242"/>
    </source>
</evidence>
<dbReference type="Bgee" id="108709891">
    <property type="expression patterns" value="Expressed in neurula embryo and 2 other cell types or tissues"/>
</dbReference>
<dbReference type="PROSITE" id="PS00027">
    <property type="entry name" value="HOMEOBOX_1"/>
    <property type="match status" value="1"/>
</dbReference>
<evidence type="ECO:0000256" key="1">
    <source>
        <dbReference type="ARBA" id="ARBA00004123"/>
    </source>
</evidence>
<dbReference type="CTD" id="108709891"/>
<reference evidence="12" key="1">
    <citation type="submission" date="2024-06" db="UniProtKB">
        <authorList>
            <consortium name="RefSeq"/>
        </authorList>
    </citation>
    <scope>NUCLEOTIDE SEQUENCE [LARGE SCALE GENOMIC DNA]</scope>
    <source>
        <strain evidence="12">J_2021</strain>
    </source>
</reference>
<dbReference type="GO" id="GO:0009952">
    <property type="term" value="P:anterior/posterior pattern specification"/>
    <property type="evidence" value="ECO:0000318"/>
    <property type="project" value="GO_Central"/>
</dbReference>
<evidence type="ECO:0000256" key="4">
    <source>
        <dbReference type="ARBA" id="ARBA00023015"/>
    </source>
</evidence>
<dbReference type="Pfam" id="PF00046">
    <property type="entry name" value="Homeodomain"/>
    <property type="match status" value="1"/>
</dbReference>
<dbReference type="InterPro" id="IPR009057">
    <property type="entry name" value="Homeodomain-like_sf"/>
</dbReference>
<dbReference type="KEGG" id="xla:108709891"/>
<dbReference type="FunFam" id="1.10.10.60:FF:000504">
    <property type="entry name" value="Transcription factor RFX3"/>
    <property type="match status" value="1"/>
</dbReference>
<dbReference type="Proteomes" id="UP000186698">
    <property type="component" value="Chromosome 2S"/>
</dbReference>
<proteinExistence type="inferred from homology"/>